<dbReference type="InterPro" id="IPR013032">
    <property type="entry name" value="EGF-like_CS"/>
</dbReference>
<evidence type="ECO:0000256" key="1">
    <source>
        <dbReference type="ARBA" id="ARBA00011233"/>
    </source>
</evidence>
<dbReference type="InterPro" id="IPR001007">
    <property type="entry name" value="VWF_dom"/>
</dbReference>
<dbReference type="PROSITE" id="PS01186">
    <property type="entry name" value="EGF_2"/>
    <property type="match status" value="3"/>
</dbReference>
<dbReference type="PROSITE" id="PS50026">
    <property type="entry name" value="EGF_3"/>
    <property type="match status" value="6"/>
</dbReference>
<reference evidence="13" key="1">
    <citation type="submission" date="2025-08" db="UniProtKB">
        <authorList>
            <consortium name="Ensembl"/>
        </authorList>
    </citation>
    <scope>IDENTIFICATION</scope>
</reference>
<dbReference type="FunFam" id="2.10.25.10:FF:000111">
    <property type="entry name" value="Protein kinase C-binding protein NELL2"/>
    <property type="match status" value="1"/>
</dbReference>
<evidence type="ECO:0000256" key="2">
    <source>
        <dbReference type="ARBA" id="ARBA00022536"/>
    </source>
</evidence>
<reference evidence="13" key="2">
    <citation type="submission" date="2025-09" db="UniProtKB">
        <authorList>
            <consortium name="Ensembl"/>
        </authorList>
    </citation>
    <scope>IDENTIFICATION</scope>
</reference>
<dbReference type="GO" id="GO:0005737">
    <property type="term" value="C:cytoplasm"/>
    <property type="evidence" value="ECO:0007669"/>
    <property type="project" value="TreeGrafter"/>
</dbReference>
<evidence type="ECO:0000259" key="11">
    <source>
        <dbReference type="PROSITE" id="PS50026"/>
    </source>
</evidence>
<sequence length="619" mass="68566">QTKGQQTYTEIFPYMLADDQWHKISVSISASHVVLYVDCNKIYERVVAVPLMEIPEDTSFWVGQRNSAHGLFKGVMQDVQILVMPQGYITQCPDLNRTCPTCNDFHGLVQKIMELQDILAKTSSKLSLAEEKMKGLDSCYCERTCHVKGVTYREEQTWTDGCKNCTCSVRRMINTFLDVFFLCQDRTMHRVPSSEDCPQLTCAESDQITLTDRCCRVCRGHDFCAEENICAENSACVNLDAGASCSCKNGFRPLREDSAYCEDIDECAEGRHYCRENTQCVNTAGSFMCICHTGFIRIDDYSCTEHDECASGQHSCDENALCFNTVGGHSCSCKPGYTGNGTDCRALCDGRCLNGGSCASPNICVCPQGFSGQNCETDIDECSEGLVQCDTHATCVNLPGWYHCECRDGYHDNEVFTANGESCKDIDECRTGRSSCANDTVCFNLDGGYDCRCPHGHNCSGDCVHRATVKHSGQIWVLDSDRCSVCSCQSGRVLCRRMVCDCNNPTLDLFVPVCVRLWFFSGLSLVWSGLQQGEVDCWPLSCPPADCDFTLVPEGECCPRCVSDPCQAHAIRSDITKTCEDEHGITRFSGSSWVKHGTDCTLCQCKNGHICCSVDPMCL</sequence>
<dbReference type="SUPFAM" id="SSF49899">
    <property type="entry name" value="Concanavalin A-like lectins/glucanases"/>
    <property type="match status" value="1"/>
</dbReference>
<name>A0A673KBH4_9TELE</name>
<feature type="domain" description="EGF-like" evidence="11">
    <location>
        <begin position="378"/>
        <end position="417"/>
    </location>
</feature>
<protein>
    <recommendedName>
        <fullName evidence="8">NEL-like protein 2</fullName>
    </recommendedName>
</protein>
<dbReference type="PANTHER" id="PTHR24042:SF0">
    <property type="entry name" value="PROTEIN KINASE C-BINDING PROTEIN NELL2"/>
    <property type="match status" value="1"/>
</dbReference>
<dbReference type="InterPro" id="IPR013320">
    <property type="entry name" value="ConA-like_dom_sf"/>
</dbReference>
<dbReference type="GO" id="GO:0005615">
    <property type="term" value="C:extracellular space"/>
    <property type="evidence" value="ECO:0007669"/>
    <property type="project" value="TreeGrafter"/>
</dbReference>
<dbReference type="Gene3D" id="2.10.70.10">
    <property type="entry name" value="Complement Module, domain 1"/>
    <property type="match status" value="1"/>
</dbReference>
<keyword evidence="3" id="KW-0479">Metal-binding</keyword>
<dbReference type="GO" id="GO:0030855">
    <property type="term" value="P:epithelial cell differentiation"/>
    <property type="evidence" value="ECO:0007669"/>
    <property type="project" value="UniProtKB-ARBA"/>
</dbReference>
<feature type="domain" description="EGF-like" evidence="11">
    <location>
        <begin position="220"/>
        <end position="262"/>
    </location>
</feature>
<feature type="domain" description="EGF-like" evidence="11">
    <location>
        <begin position="305"/>
        <end position="345"/>
    </location>
</feature>
<dbReference type="PROSITE" id="PS01187">
    <property type="entry name" value="EGF_CA"/>
    <property type="match status" value="2"/>
</dbReference>
<dbReference type="InterPro" id="IPR018097">
    <property type="entry name" value="EGF_Ca-bd_CS"/>
</dbReference>
<dbReference type="AlphaFoldDB" id="A0A673KBH4"/>
<keyword evidence="2 10" id="KW-0245">EGF-like domain</keyword>
<dbReference type="Gene3D" id="2.10.25.10">
    <property type="entry name" value="Laminin"/>
    <property type="match status" value="6"/>
</dbReference>
<gene>
    <name evidence="13" type="primary">nell2a</name>
</gene>
<dbReference type="Ensembl" id="ENSSRHT00000063435.1">
    <property type="protein sequence ID" value="ENSSRHP00000061724.1"/>
    <property type="gene ID" value="ENSSRHG00000030217.1"/>
</dbReference>
<dbReference type="PROSITE" id="PS50184">
    <property type="entry name" value="VWFC_2"/>
    <property type="match status" value="1"/>
</dbReference>
<evidence type="ECO:0000256" key="5">
    <source>
        <dbReference type="ARBA" id="ARBA00022737"/>
    </source>
</evidence>
<evidence type="ECO:0000256" key="10">
    <source>
        <dbReference type="PROSITE-ProRule" id="PRU00076"/>
    </source>
</evidence>
<dbReference type="InterPro" id="IPR051586">
    <property type="entry name" value="PKC-binding_NELL"/>
</dbReference>
<dbReference type="FunFam" id="2.10.25.10:FF:000211">
    <property type="entry name" value="Protein kinase C-binding protein NELL1"/>
    <property type="match status" value="1"/>
</dbReference>
<feature type="domain" description="VWFC" evidence="12">
    <location>
        <begin position="461"/>
        <end position="562"/>
    </location>
</feature>
<comment type="caution">
    <text evidence="10">Lacks conserved residue(s) required for the propagation of feature annotation.</text>
</comment>
<dbReference type="InterPro" id="IPR000742">
    <property type="entry name" value="EGF"/>
</dbReference>
<dbReference type="InterPro" id="IPR001791">
    <property type="entry name" value="Laminin_G"/>
</dbReference>
<dbReference type="CDD" id="cd00110">
    <property type="entry name" value="LamG"/>
    <property type="match status" value="1"/>
</dbReference>
<feature type="disulfide bond" evidence="10">
    <location>
        <begin position="366"/>
        <end position="375"/>
    </location>
</feature>
<dbReference type="FunFam" id="2.10.25.10:FF:000121">
    <property type="entry name" value="Neural EGFL like 2"/>
    <property type="match status" value="1"/>
</dbReference>
<dbReference type="Gene3D" id="2.60.120.200">
    <property type="match status" value="1"/>
</dbReference>
<dbReference type="CDD" id="cd00054">
    <property type="entry name" value="EGF_CA"/>
    <property type="match status" value="4"/>
</dbReference>
<dbReference type="SMART" id="SM00181">
    <property type="entry name" value="EGF"/>
    <property type="match status" value="6"/>
</dbReference>
<evidence type="ECO:0000256" key="6">
    <source>
        <dbReference type="ARBA" id="ARBA00023157"/>
    </source>
</evidence>
<comment type="function">
    <text evidence="9">May regulate neuronal differentiation, polarization and axon guidance.</text>
</comment>
<keyword evidence="14" id="KW-1185">Reference proteome</keyword>
<dbReference type="Pfam" id="PF07645">
    <property type="entry name" value="EGF_CA"/>
    <property type="match status" value="3"/>
</dbReference>
<dbReference type="InterPro" id="IPR009030">
    <property type="entry name" value="Growth_fac_rcpt_cys_sf"/>
</dbReference>
<feature type="disulfide bond" evidence="10">
    <location>
        <begin position="348"/>
        <end position="358"/>
    </location>
</feature>
<dbReference type="GO" id="GO:0005509">
    <property type="term" value="F:calcium ion binding"/>
    <property type="evidence" value="ECO:0007669"/>
    <property type="project" value="InterPro"/>
</dbReference>
<evidence type="ECO:0000256" key="9">
    <source>
        <dbReference type="ARBA" id="ARBA00055061"/>
    </source>
</evidence>
<dbReference type="FunFam" id="2.10.25.10:FF:000038">
    <property type="entry name" value="Fibrillin 2"/>
    <property type="match status" value="1"/>
</dbReference>
<proteinExistence type="predicted"/>
<dbReference type="GO" id="GO:0048731">
    <property type="term" value="P:system development"/>
    <property type="evidence" value="ECO:0007669"/>
    <property type="project" value="UniProtKB-ARBA"/>
</dbReference>
<feature type="domain" description="EGF-like" evidence="11">
    <location>
        <begin position="263"/>
        <end position="304"/>
    </location>
</feature>
<comment type="subunit">
    <text evidence="1">Homotrimer.</text>
</comment>
<dbReference type="FunFam" id="2.10.70.10:FF:000023">
    <property type="entry name" value="protein kinase C-binding protein NELL2"/>
    <property type="match status" value="1"/>
</dbReference>
<evidence type="ECO:0000313" key="13">
    <source>
        <dbReference type="Ensembl" id="ENSSRHP00000061724.1"/>
    </source>
</evidence>
<evidence type="ECO:0000256" key="7">
    <source>
        <dbReference type="ARBA" id="ARBA00023180"/>
    </source>
</evidence>
<evidence type="ECO:0000259" key="12">
    <source>
        <dbReference type="PROSITE" id="PS50184"/>
    </source>
</evidence>
<dbReference type="SMART" id="SM00214">
    <property type="entry name" value="VWC"/>
    <property type="match status" value="2"/>
</dbReference>
<accession>A0A673KBH4</accession>
<evidence type="ECO:0000256" key="8">
    <source>
        <dbReference type="ARBA" id="ARBA00042609"/>
    </source>
</evidence>
<dbReference type="InterPro" id="IPR024731">
    <property type="entry name" value="NELL2-like_EGF"/>
</dbReference>
<dbReference type="GO" id="GO:0005080">
    <property type="term" value="F:protein kinase C binding"/>
    <property type="evidence" value="ECO:0007669"/>
    <property type="project" value="TreeGrafter"/>
</dbReference>
<dbReference type="Proteomes" id="UP000472270">
    <property type="component" value="Unassembled WGS sequence"/>
</dbReference>
<evidence type="ECO:0000256" key="3">
    <source>
        <dbReference type="ARBA" id="ARBA00022723"/>
    </source>
</evidence>
<dbReference type="PROSITE" id="PS00022">
    <property type="entry name" value="EGF_1"/>
    <property type="match status" value="1"/>
</dbReference>
<dbReference type="PANTHER" id="PTHR24042">
    <property type="entry name" value="NEL HOMOLOG"/>
    <property type="match status" value="1"/>
</dbReference>
<organism evidence="13 14">
    <name type="scientific">Sinocyclocheilus rhinocerous</name>
    <dbReference type="NCBI Taxonomy" id="307959"/>
    <lineage>
        <taxon>Eukaryota</taxon>
        <taxon>Metazoa</taxon>
        <taxon>Chordata</taxon>
        <taxon>Craniata</taxon>
        <taxon>Vertebrata</taxon>
        <taxon>Euteleostomi</taxon>
        <taxon>Actinopterygii</taxon>
        <taxon>Neopterygii</taxon>
        <taxon>Teleostei</taxon>
        <taxon>Ostariophysi</taxon>
        <taxon>Cypriniformes</taxon>
        <taxon>Cyprinidae</taxon>
        <taxon>Cyprininae</taxon>
        <taxon>Sinocyclocheilus</taxon>
    </lineage>
</organism>
<evidence type="ECO:0000313" key="14">
    <source>
        <dbReference type="Proteomes" id="UP000472270"/>
    </source>
</evidence>
<dbReference type="SUPFAM" id="SSF57196">
    <property type="entry name" value="EGF/Laminin"/>
    <property type="match status" value="3"/>
</dbReference>
<dbReference type="SMART" id="SM00179">
    <property type="entry name" value="EGF_CA"/>
    <property type="match status" value="5"/>
</dbReference>
<dbReference type="InterPro" id="IPR001881">
    <property type="entry name" value="EGF-like_Ca-bd_dom"/>
</dbReference>
<dbReference type="Pfam" id="PF12947">
    <property type="entry name" value="EGF_3"/>
    <property type="match status" value="1"/>
</dbReference>
<feature type="domain" description="EGF-like" evidence="11">
    <location>
        <begin position="346"/>
        <end position="376"/>
    </location>
</feature>
<dbReference type="GO" id="GO:0008201">
    <property type="term" value="F:heparin binding"/>
    <property type="evidence" value="ECO:0007669"/>
    <property type="project" value="TreeGrafter"/>
</dbReference>
<dbReference type="InterPro" id="IPR049883">
    <property type="entry name" value="NOTCH1_EGF-like"/>
</dbReference>
<keyword evidence="4" id="KW-0732">Signal</keyword>
<keyword evidence="5" id="KW-0677">Repeat</keyword>
<evidence type="ECO:0000256" key="4">
    <source>
        <dbReference type="ARBA" id="ARBA00022729"/>
    </source>
</evidence>
<dbReference type="SUPFAM" id="SSF57184">
    <property type="entry name" value="Growth factor receptor domain"/>
    <property type="match status" value="1"/>
</dbReference>
<keyword evidence="6 10" id="KW-1015">Disulfide bond</keyword>
<feature type="domain" description="EGF-like" evidence="11">
    <location>
        <begin position="425"/>
        <end position="460"/>
    </location>
</feature>
<dbReference type="Pfam" id="PF12661">
    <property type="entry name" value="hEGF"/>
    <property type="match status" value="1"/>
</dbReference>
<dbReference type="PROSITE" id="PS00010">
    <property type="entry name" value="ASX_HYDROXYL"/>
    <property type="match status" value="3"/>
</dbReference>
<keyword evidence="7" id="KW-0325">Glycoprotein</keyword>
<dbReference type="InterPro" id="IPR000152">
    <property type="entry name" value="EGF-type_Asp/Asn_hydroxyl_site"/>
</dbReference>